<organism evidence="1 2">
    <name type="scientific">Comamonas serinivorans</name>
    <dbReference type="NCBI Taxonomy" id="1082851"/>
    <lineage>
        <taxon>Bacteria</taxon>
        <taxon>Pseudomonadati</taxon>
        <taxon>Pseudomonadota</taxon>
        <taxon>Betaproteobacteria</taxon>
        <taxon>Burkholderiales</taxon>
        <taxon>Comamonadaceae</taxon>
        <taxon>Comamonas</taxon>
    </lineage>
</organism>
<reference evidence="1 2" key="1">
    <citation type="submission" date="2017-05" db="EMBL/GenBank/DDBJ databases">
        <authorList>
            <person name="Song R."/>
            <person name="Chenine A.L."/>
            <person name="Ruprecht R.M."/>
        </authorList>
    </citation>
    <scope>NUCLEOTIDE SEQUENCE [LARGE SCALE GENOMIC DNA]</scope>
    <source>
        <strain evidence="1 2">DSM 26136</strain>
    </source>
</reference>
<evidence type="ECO:0000313" key="1">
    <source>
        <dbReference type="EMBL" id="ARU04189.1"/>
    </source>
</evidence>
<evidence type="ECO:0000313" key="2">
    <source>
        <dbReference type="Proteomes" id="UP000196138"/>
    </source>
</evidence>
<dbReference type="KEGG" id="cser:CCO03_05405"/>
<dbReference type="Proteomes" id="UP000196138">
    <property type="component" value="Chromosome"/>
</dbReference>
<sequence length="91" mass="10285">MAPAWAEVAAIRLKVAATSVAPRVGRGREDIVKLLIRRMKSWARVLGDRSAAPGGRARRPAPADREPWRWRAAHALQRVRQVRPQCKAWGW</sequence>
<protein>
    <submittedName>
        <fullName evidence="1">Uncharacterized protein</fullName>
    </submittedName>
</protein>
<proteinExistence type="predicted"/>
<dbReference type="AlphaFoldDB" id="A0A1Y0ELF0"/>
<accession>A0A1Y0ELF0</accession>
<keyword evidence="2" id="KW-1185">Reference proteome</keyword>
<name>A0A1Y0ELF0_9BURK</name>
<gene>
    <name evidence="1" type="ORF">CCO03_05405</name>
</gene>
<dbReference type="EMBL" id="CP021455">
    <property type="protein sequence ID" value="ARU04189.1"/>
    <property type="molecule type" value="Genomic_DNA"/>
</dbReference>